<dbReference type="InterPro" id="IPR027866">
    <property type="entry name" value="RESF1"/>
</dbReference>
<feature type="non-terminal residue" evidence="2">
    <location>
        <position position="1551"/>
    </location>
</feature>
<feature type="compositionally biased region" description="Basic and acidic residues" evidence="1">
    <location>
        <begin position="973"/>
        <end position="983"/>
    </location>
</feature>
<feature type="region of interest" description="Disordered" evidence="1">
    <location>
        <begin position="418"/>
        <end position="448"/>
    </location>
</feature>
<feature type="compositionally biased region" description="Basic and acidic residues" evidence="1">
    <location>
        <begin position="601"/>
        <end position="615"/>
    </location>
</feature>
<feature type="compositionally biased region" description="Basic and acidic residues" evidence="1">
    <location>
        <begin position="1070"/>
        <end position="1084"/>
    </location>
</feature>
<feature type="region of interest" description="Disordered" evidence="1">
    <location>
        <begin position="1"/>
        <end position="33"/>
    </location>
</feature>
<feature type="region of interest" description="Disordered" evidence="1">
    <location>
        <begin position="1232"/>
        <end position="1285"/>
    </location>
</feature>
<keyword evidence="3" id="KW-1185">Reference proteome</keyword>
<feature type="region of interest" description="Disordered" evidence="1">
    <location>
        <begin position="73"/>
        <end position="116"/>
    </location>
</feature>
<feature type="compositionally biased region" description="Polar residues" evidence="1">
    <location>
        <begin position="73"/>
        <end position="106"/>
    </location>
</feature>
<accession>A0A091HBR4</accession>
<dbReference type="GO" id="GO:0005634">
    <property type="term" value="C:nucleus"/>
    <property type="evidence" value="ECO:0007669"/>
    <property type="project" value="TreeGrafter"/>
</dbReference>
<reference evidence="2 3" key="1">
    <citation type="submission" date="2014-04" db="EMBL/GenBank/DDBJ databases">
        <title>Genome evolution of avian class.</title>
        <authorList>
            <person name="Zhang G."/>
            <person name="Li C."/>
        </authorList>
    </citation>
    <scope>NUCLEOTIDE SEQUENCE [LARGE SCALE GENOMIC DNA]</scope>
    <source>
        <strain evidence="2">BGI_N320</strain>
    </source>
</reference>
<sequence length="1551" mass="172628">QRRSSYPKNASGMNSVQQHCQKQQSGEVSHSVRNVCKSSGNVTANQPFNEVSVPSPSIYNELYDIMQEFETLSSEVPSKPLSDSPSVQESQTSSLMTRPVHSQISSAAADRKTSANDKLAQEAQKLLAIKKKYALLEKMHLYKRRLLAASEPDKSTPPLPPSNQGTLANCLPCVPNQNVPPSPSEAAKTENPICNSSPEERNDKIIASADNRGLEVTQSNPQVKQESLSSSSAPIPSQRKLPAQLKNPESAPISEQRDAYAVASSQKTVTPLNNGSSFSQVDSSIKIASKNVPAFPENSSFLQFVLSSTNVLKEKTAGATANKILTHLLSSEKTLADTSESGGRLLKDSSEKNVHGWKGEQAVMVHANSPVSETTESGEAKSDVAQKKTPFTENTTFKQSGCSLEELNASLGLWRKDLSESGSNQNSQSNESSAANQPYSQNTKNREQNNVVVSTGEVILPVTAASAGQKLDTLSSSVIKSFELQVAVVSPLVLSEQRAGKTYPVIDSGSTGSLQEEGKNGLTVVNINKGTTETVQLSPSNCVLVQKVDSHLQQTKLAEGNRIVKNVSASDSYDEKQRKVSQSAQDTRENLQLGLQNKPSPPDEGKKLHKEKQPELETGETFTAVLEEQMFRISSVCSLVEGDTSYNPQIASIFRSVPETRTLNGNSSEGKTSDPRQEEQRLDLCKSDLSSNTPQRDTLLHKMLEESSSCMSKADKILDGITTSHLEKEGSGNPLKTICTSDQKLSFDAPFKHPENDLEIPASVNQQLAQNSPDFSISVTDETNVFTTPRDNNKQNYISGKNSTEKEINLAGAEPVKCLNNQLSELVEEFPYGIEGVDRLTKEPVQNVFVAERMENQPQKETKICDKNSSLQDPVDQIKIAVLSSDQVQELFPEHNQCSSSDSRRVASQQSEKASAERENLEGSIQPSQCLCEKRKSPQNPSDPRKEKKKDCSLMGWLSVPCQIPQCRDNLKMSHSKKNDDQLSKSQNISSTERQETNSKSHAVIKNNCAGGNLPISEKIPNSVSKNRKENWKYLPVMNKKARLNVDNEYKLLLTQQEKVGPLNSSETQDVDKSNRSWKEELQIDRQTPLSGKELHSDKKEHQTSSEELSEKGGHTDADNITKSSEKNEGVFKMESLSKDKTETGLAMKSKADVHKFTKSETFEIKHTEVNQGQKIQTCGENSVEEQNCKKQKEVLGQDVGIKEKAKLSAEIKHKKLNSYCADATKFPNFGSVDLKSRNPKFSQHKSMKVHPSKEQSYKRKRKENMIGKRDSKKKRVEEEKQSEAKNFKQLSHNCIINTDKAKKLNGENGWKMKSSLTDRSVHKLQRKRARSSTVPKNYFSNKERHLDDQNKDKGSEKMFPDKNLLYLSRRNNRLKMHLQKEPKIHYLNRVAFKRTTQERIYLTKLETSPVRPVWHKKPKVSRNSPGAKRDGSVSEVEKSCEPEVLEFKLCPEILFRNPGTDEESLAAKNSLEKEKAIVAGVKSKKEDWLKCDPVKEKKLEEVFAAEDSIPLDTAIQILDGNVEAPHIPNKDSKEVFQTYRKMYLEKKMQK</sequence>
<feature type="compositionally biased region" description="Basic and acidic residues" evidence="1">
    <location>
        <begin position="671"/>
        <end position="686"/>
    </location>
</feature>
<feature type="region of interest" description="Disordered" evidence="1">
    <location>
        <begin position="179"/>
        <end position="257"/>
    </location>
</feature>
<feature type="region of interest" description="Disordered" evidence="1">
    <location>
        <begin position="568"/>
        <end position="618"/>
    </location>
</feature>
<feature type="compositionally biased region" description="Basic and acidic residues" evidence="1">
    <location>
        <begin position="1093"/>
        <end position="1143"/>
    </location>
</feature>
<feature type="region of interest" description="Disordered" evidence="1">
    <location>
        <begin position="369"/>
        <end position="392"/>
    </location>
</feature>
<feature type="compositionally biased region" description="Basic and acidic residues" evidence="1">
    <location>
        <begin position="1252"/>
        <end position="1285"/>
    </location>
</feature>
<feature type="compositionally biased region" description="Basic and acidic residues" evidence="1">
    <location>
        <begin position="1342"/>
        <end position="1359"/>
    </location>
</feature>
<gene>
    <name evidence="2" type="ORF">N320_13147</name>
</gene>
<feature type="compositionally biased region" description="Polar residues" evidence="1">
    <location>
        <begin position="1332"/>
        <end position="1341"/>
    </location>
</feature>
<evidence type="ECO:0000313" key="2">
    <source>
        <dbReference type="EMBL" id="KFO93306.1"/>
    </source>
</evidence>
<feature type="region of interest" description="Disordered" evidence="1">
    <location>
        <begin position="1416"/>
        <end position="1436"/>
    </location>
</feature>
<dbReference type="PANTHER" id="PTHR21604">
    <property type="entry name" value="RETROELEMENT SILENCING FACTOR 1"/>
    <property type="match status" value="1"/>
</dbReference>
<evidence type="ECO:0000313" key="3">
    <source>
        <dbReference type="Proteomes" id="UP000054064"/>
    </source>
</evidence>
<feature type="region of interest" description="Disordered" evidence="1">
    <location>
        <begin position="1061"/>
        <end position="1146"/>
    </location>
</feature>
<feature type="compositionally biased region" description="Polar residues" evidence="1">
    <location>
        <begin position="216"/>
        <end position="226"/>
    </location>
</feature>
<dbReference type="Pfam" id="PF15395">
    <property type="entry name" value="DUF4617"/>
    <property type="match status" value="1"/>
</dbReference>
<proteinExistence type="predicted"/>
<dbReference type="EMBL" id="KL532616">
    <property type="protein sequence ID" value="KFO93306.1"/>
    <property type="molecule type" value="Genomic_DNA"/>
</dbReference>
<feature type="compositionally biased region" description="Polar residues" evidence="1">
    <location>
        <begin position="438"/>
        <end position="448"/>
    </location>
</feature>
<name>A0A091HBR4_BUCRH</name>
<dbReference type="Proteomes" id="UP000054064">
    <property type="component" value="Unassembled WGS sequence"/>
</dbReference>
<evidence type="ECO:0000256" key="1">
    <source>
        <dbReference type="SAM" id="MobiDB-lite"/>
    </source>
</evidence>
<feature type="non-terminal residue" evidence="2">
    <location>
        <position position="1"/>
    </location>
</feature>
<feature type="region of interest" description="Disordered" evidence="1">
    <location>
        <begin position="1314"/>
        <end position="1359"/>
    </location>
</feature>
<dbReference type="PANTHER" id="PTHR21604:SF0">
    <property type="entry name" value="RETROELEMENT SILENCING FACTOR 1"/>
    <property type="match status" value="1"/>
</dbReference>
<organism evidence="2 3">
    <name type="scientific">Buceros rhinoceros silvestris</name>
    <dbReference type="NCBI Taxonomy" id="175836"/>
    <lineage>
        <taxon>Eukaryota</taxon>
        <taxon>Metazoa</taxon>
        <taxon>Chordata</taxon>
        <taxon>Craniata</taxon>
        <taxon>Vertebrata</taxon>
        <taxon>Euteleostomi</taxon>
        <taxon>Archelosauria</taxon>
        <taxon>Archosauria</taxon>
        <taxon>Dinosauria</taxon>
        <taxon>Saurischia</taxon>
        <taxon>Theropoda</taxon>
        <taxon>Coelurosauria</taxon>
        <taxon>Aves</taxon>
        <taxon>Neognathae</taxon>
        <taxon>Neoaves</taxon>
        <taxon>Telluraves</taxon>
        <taxon>Coraciimorphae</taxon>
        <taxon>Bucerotiformes</taxon>
        <taxon>Bucerotidae</taxon>
        <taxon>Buceros</taxon>
    </lineage>
</organism>
<feature type="compositionally biased region" description="Low complexity" evidence="1">
    <location>
        <begin position="420"/>
        <end position="437"/>
    </location>
</feature>
<feature type="region of interest" description="Disordered" evidence="1">
    <location>
        <begin position="894"/>
        <end position="950"/>
    </location>
</feature>
<feature type="compositionally biased region" description="Polar residues" evidence="1">
    <location>
        <begin position="896"/>
        <end position="913"/>
    </location>
</feature>
<feature type="region of interest" description="Disordered" evidence="1">
    <location>
        <begin position="973"/>
        <end position="1008"/>
    </location>
</feature>
<protein>
    <submittedName>
        <fullName evidence="2">Uncharacterized protein KIAA1551</fullName>
    </submittedName>
</protein>
<feature type="compositionally biased region" description="Polar residues" evidence="1">
    <location>
        <begin position="660"/>
        <end position="670"/>
    </location>
</feature>
<feature type="region of interest" description="Disordered" evidence="1">
    <location>
        <begin position="660"/>
        <end position="694"/>
    </location>
</feature>
<dbReference type="GO" id="GO:1990226">
    <property type="term" value="F:histone methyltransferase binding"/>
    <property type="evidence" value="ECO:0007669"/>
    <property type="project" value="TreeGrafter"/>
</dbReference>